<comment type="caution">
    <text evidence="3">The sequence shown here is derived from an EMBL/GenBank/DDBJ whole genome shotgun (WGS) entry which is preliminary data.</text>
</comment>
<keyword evidence="4" id="KW-1185">Reference proteome</keyword>
<accession>A0A8H4Q235</accession>
<reference evidence="3 4" key="1">
    <citation type="journal article" date="2020" name="G3 (Bethesda)">
        <title>Genetic Underpinnings of Host Manipulation by Ophiocordyceps as Revealed by Comparative Transcriptomics.</title>
        <authorList>
            <person name="Will I."/>
            <person name="Das B."/>
            <person name="Trinh T."/>
            <person name="Brachmann A."/>
            <person name="Ohm R.A."/>
            <person name="de Bekker C."/>
        </authorList>
    </citation>
    <scope>NUCLEOTIDE SEQUENCE [LARGE SCALE GENOMIC DNA]</scope>
    <source>
        <strain evidence="3 4">EC05</strain>
    </source>
</reference>
<dbReference type="EMBL" id="JAACLJ010000008">
    <property type="protein sequence ID" value="KAF4582305.1"/>
    <property type="molecule type" value="Genomic_DNA"/>
</dbReference>
<keyword evidence="1" id="KW-0175">Coiled coil</keyword>
<gene>
    <name evidence="3" type="ORF">GQ602_006929</name>
</gene>
<feature type="region of interest" description="Disordered" evidence="2">
    <location>
        <begin position="1"/>
        <end position="54"/>
    </location>
</feature>
<sequence>MSRSQAPESIAVAPNKSAPTDEFGSSSTLLDPACSSTLRSRLRSQDPGPRPLAALESDSGVEVFRRFRACFSLDPVPAAVPQAKGAKSPAMAETGVMAQLGDTFAEAGMRFYTAVAEELVSARRDMDSQIETLSRESADVLARADTLYLNVTYPLSATICHFDKTPSATIATHLSEIRAKLNAAQGELEAFQLEWESCVKDEKQAWAELMDMDAKRAKAAQNGGSDGVMCAVDGFKEEAESIIEAHEEELDEIDAEFKELMQNETMKMMQSMMAN</sequence>
<dbReference type="Proteomes" id="UP000562929">
    <property type="component" value="Unassembled WGS sequence"/>
</dbReference>
<name>A0A8H4Q235_9HYPO</name>
<dbReference type="OrthoDB" id="4869153at2759"/>
<dbReference type="AlphaFoldDB" id="A0A8H4Q235"/>
<organism evidence="3 4">
    <name type="scientific">Ophiocordyceps camponoti-floridani</name>
    <dbReference type="NCBI Taxonomy" id="2030778"/>
    <lineage>
        <taxon>Eukaryota</taxon>
        <taxon>Fungi</taxon>
        <taxon>Dikarya</taxon>
        <taxon>Ascomycota</taxon>
        <taxon>Pezizomycotina</taxon>
        <taxon>Sordariomycetes</taxon>
        <taxon>Hypocreomycetidae</taxon>
        <taxon>Hypocreales</taxon>
        <taxon>Ophiocordycipitaceae</taxon>
        <taxon>Ophiocordyceps</taxon>
    </lineage>
</organism>
<evidence type="ECO:0000256" key="1">
    <source>
        <dbReference type="SAM" id="Coils"/>
    </source>
</evidence>
<proteinExistence type="predicted"/>
<evidence type="ECO:0000313" key="3">
    <source>
        <dbReference type="EMBL" id="KAF4582305.1"/>
    </source>
</evidence>
<evidence type="ECO:0000313" key="4">
    <source>
        <dbReference type="Proteomes" id="UP000562929"/>
    </source>
</evidence>
<protein>
    <submittedName>
        <fullName evidence="3">Uncharacterized protein</fullName>
    </submittedName>
</protein>
<feature type="compositionally biased region" description="Polar residues" evidence="2">
    <location>
        <begin position="23"/>
        <end position="39"/>
    </location>
</feature>
<evidence type="ECO:0000256" key="2">
    <source>
        <dbReference type="SAM" id="MobiDB-lite"/>
    </source>
</evidence>
<feature type="coiled-coil region" evidence="1">
    <location>
        <begin position="236"/>
        <end position="263"/>
    </location>
</feature>